<comment type="caution">
    <text evidence="14">The sequence shown here is derived from an EMBL/GenBank/DDBJ whole genome shotgun (WGS) entry which is preliminary data.</text>
</comment>
<dbReference type="EMBL" id="JBJJXI010000022">
    <property type="protein sequence ID" value="KAL3404999.1"/>
    <property type="molecule type" value="Genomic_DNA"/>
</dbReference>
<dbReference type="InterPro" id="IPR015876">
    <property type="entry name" value="Acyl-CoA_DS"/>
</dbReference>
<accession>A0ABD2XJE7</accession>
<proteinExistence type="inferred from homology"/>
<dbReference type="PANTHER" id="PTHR11351">
    <property type="entry name" value="ACYL-COA DESATURASE"/>
    <property type="match status" value="1"/>
</dbReference>
<evidence type="ECO:0000256" key="3">
    <source>
        <dbReference type="ARBA" id="ARBA00022516"/>
    </source>
</evidence>
<keyword evidence="5" id="KW-0276">Fatty acid metabolism</keyword>
<keyword evidence="9 13" id="KW-0472">Membrane</keyword>
<evidence type="ECO:0000256" key="6">
    <source>
        <dbReference type="ARBA" id="ARBA00022989"/>
    </source>
</evidence>
<evidence type="ECO:0000256" key="2">
    <source>
        <dbReference type="ARBA" id="ARBA00009295"/>
    </source>
</evidence>
<keyword evidence="3 11" id="KW-0444">Lipid biosynthesis</keyword>
<evidence type="ECO:0000256" key="7">
    <source>
        <dbReference type="ARBA" id="ARBA00023002"/>
    </source>
</evidence>
<organism evidence="14 15">
    <name type="scientific">Trichogramma kaykai</name>
    <dbReference type="NCBI Taxonomy" id="54128"/>
    <lineage>
        <taxon>Eukaryota</taxon>
        <taxon>Metazoa</taxon>
        <taxon>Ecdysozoa</taxon>
        <taxon>Arthropoda</taxon>
        <taxon>Hexapoda</taxon>
        <taxon>Insecta</taxon>
        <taxon>Pterygota</taxon>
        <taxon>Neoptera</taxon>
        <taxon>Endopterygota</taxon>
        <taxon>Hymenoptera</taxon>
        <taxon>Apocrita</taxon>
        <taxon>Proctotrupomorpha</taxon>
        <taxon>Chalcidoidea</taxon>
        <taxon>Trichogrammatidae</taxon>
        <taxon>Trichogramma</taxon>
    </lineage>
</organism>
<dbReference type="CDD" id="cd03505">
    <property type="entry name" value="Delta9-FADS-like"/>
    <property type="match status" value="1"/>
</dbReference>
<evidence type="ECO:0000256" key="9">
    <source>
        <dbReference type="ARBA" id="ARBA00023136"/>
    </source>
</evidence>
<keyword evidence="6 13" id="KW-1133">Transmembrane helix</keyword>
<feature type="compositionally biased region" description="Low complexity" evidence="12">
    <location>
        <begin position="26"/>
        <end position="37"/>
    </location>
</feature>
<evidence type="ECO:0000256" key="10">
    <source>
        <dbReference type="ARBA" id="ARBA00023160"/>
    </source>
</evidence>
<comment type="subcellular location">
    <subcellularLocation>
        <location evidence="1">Membrane</location>
        <topology evidence="1">Multi-pass membrane protein</topology>
    </subcellularLocation>
</comment>
<dbReference type="PRINTS" id="PR00075">
    <property type="entry name" value="FACDDSATRASE"/>
</dbReference>
<keyword evidence="15" id="KW-1185">Reference proteome</keyword>
<comment type="similarity">
    <text evidence="2 11">Belongs to the fatty acid desaturase type 1 family.</text>
</comment>
<dbReference type="PANTHER" id="PTHR11351:SF31">
    <property type="entry name" value="DESATURASE 1, ISOFORM A-RELATED"/>
    <property type="match status" value="1"/>
</dbReference>
<name>A0ABD2XJE7_9HYME</name>
<dbReference type="GO" id="GO:0016717">
    <property type="term" value="F:oxidoreductase activity, acting on paired donors, with oxidation of a pair of donors resulting in the reduction of molecular oxygen to two molecules of water"/>
    <property type="evidence" value="ECO:0007669"/>
    <property type="project" value="UniProtKB-ARBA"/>
</dbReference>
<keyword evidence="10 11" id="KW-0275">Fatty acid biosynthesis</keyword>
<feature type="compositionally biased region" description="Polar residues" evidence="12">
    <location>
        <begin position="1"/>
        <end position="16"/>
    </location>
</feature>
<evidence type="ECO:0000256" key="13">
    <source>
        <dbReference type="SAM" id="Phobius"/>
    </source>
</evidence>
<dbReference type="GO" id="GO:0006633">
    <property type="term" value="P:fatty acid biosynthetic process"/>
    <property type="evidence" value="ECO:0007669"/>
    <property type="project" value="UniProtKB-KW"/>
</dbReference>
<dbReference type="AlphaFoldDB" id="A0ABD2XJE7"/>
<evidence type="ECO:0000256" key="8">
    <source>
        <dbReference type="ARBA" id="ARBA00023098"/>
    </source>
</evidence>
<dbReference type="GO" id="GO:0016020">
    <property type="term" value="C:membrane"/>
    <property type="evidence" value="ECO:0007669"/>
    <property type="project" value="UniProtKB-SubCell"/>
</dbReference>
<keyword evidence="8" id="KW-0443">Lipid metabolism</keyword>
<reference evidence="14 15" key="1">
    <citation type="journal article" date="2024" name="bioRxiv">
        <title>A reference genome for Trichogramma kaykai: A tiny desert-dwelling parasitoid wasp with competing sex-ratio distorters.</title>
        <authorList>
            <person name="Culotta J."/>
            <person name="Lindsey A.R."/>
        </authorList>
    </citation>
    <scope>NUCLEOTIDE SEQUENCE [LARGE SCALE GENOMIC DNA]</scope>
    <source>
        <strain evidence="14 15">KSX58</strain>
    </source>
</reference>
<keyword evidence="4 11" id="KW-0812">Transmembrane</keyword>
<dbReference type="Proteomes" id="UP001627154">
    <property type="component" value="Unassembled WGS sequence"/>
</dbReference>
<evidence type="ECO:0000313" key="15">
    <source>
        <dbReference type="Proteomes" id="UP001627154"/>
    </source>
</evidence>
<feature type="transmembrane region" description="Helical" evidence="13">
    <location>
        <begin position="95"/>
        <end position="116"/>
    </location>
</feature>
<protein>
    <recommendedName>
        <fullName evidence="16">Fatty acid desaturase domain-containing protein</fullName>
    </recommendedName>
</protein>
<keyword evidence="7 11" id="KW-0560">Oxidoreductase</keyword>
<evidence type="ECO:0000313" key="14">
    <source>
        <dbReference type="EMBL" id="KAL3404999.1"/>
    </source>
</evidence>
<evidence type="ECO:0000256" key="4">
    <source>
        <dbReference type="ARBA" id="ARBA00022692"/>
    </source>
</evidence>
<sequence length="356" mass="40555">MAPDVTDQTAVNNNNLVVESDRSDDAASSAAVTTAEPTEFDADDDVDYDKDEAAAESFEWRDVKWLNSIFMASVHLLALHGLLTTDYSRQWRTFLWAMTLGFYASLGVSAGTHRLFTHRSYKAGPGLRLFLVLAHILSGQHKIYNWVRDHRVHHKFSETFADPHDSRRGFFFAHLGWMMLKKHPEVLAKGRKIDMSDIVADPVVRLCDRYFVPLFLSATLLATAVPVYCWNENWYSSFVLQVIRILWSLHSVTSLNSFAHLVGNKPYDKNIAPCENRFMFYIGFGEGWHNYHHVFPSDYRVADFGLGRFDATSRFIEWCAARGWASDLRVASDETVLRTMRNRGDGSLGQSKVAVD</sequence>
<feature type="region of interest" description="Disordered" evidence="12">
    <location>
        <begin position="1"/>
        <end position="45"/>
    </location>
</feature>
<evidence type="ECO:0000256" key="5">
    <source>
        <dbReference type="ARBA" id="ARBA00022832"/>
    </source>
</evidence>
<comment type="cofactor">
    <cofactor evidence="11">
        <name>Fe(2+)</name>
        <dbReference type="ChEBI" id="CHEBI:29033"/>
    </cofactor>
</comment>
<evidence type="ECO:0000256" key="12">
    <source>
        <dbReference type="SAM" id="MobiDB-lite"/>
    </source>
</evidence>
<comment type="domain">
    <text evidence="11">The histidine box domains are involved in binding the catalytic metal ions.</text>
</comment>
<evidence type="ECO:0008006" key="16">
    <source>
        <dbReference type="Google" id="ProtNLM"/>
    </source>
</evidence>
<gene>
    <name evidence="14" type="ORF">TKK_002639</name>
</gene>
<evidence type="ECO:0000256" key="11">
    <source>
        <dbReference type="RuleBase" id="RU000581"/>
    </source>
</evidence>
<evidence type="ECO:0000256" key="1">
    <source>
        <dbReference type="ARBA" id="ARBA00004141"/>
    </source>
</evidence>